<accession>A0A8J3JIY9</accession>
<name>A0A8J3JIY9_9ACTN</name>
<sequence length="142" mass="14917">MLSAAPAANAAPDQSVSQAAVARPAATAAKPVPASDLGVLALSCPSGMLCVWPNTDGSSGRCTWVNADNDWRVTPVVCSWTSSQRVKAIVNNGTSTTYDGVCLYQGANYSNAQVWVAQGYGLTDATGWTLRSHRWVRPTDPC</sequence>
<organism evidence="1 2">
    <name type="scientific">Catellatospora bangladeshensis</name>
    <dbReference type="NCBI Taxonomy" id="310355"/>
    <lineage>
        <taxon>Bacteria</taxon>
        <taxon>Bacillati</taxon>
        <taxon>Actinomycetota</taxon>
        <taxon>Actinomycetes</taxon>
        <taxon>Micromonosporales</taxon>
        <taxon>Micromonosporaceae</taxon>
        <taxon>Catellatospora</taxon>
    </lineage>
</organism>
<reference evidence="1 2" key="1">
    <citation type="submission" date="2021-01" db="EMBL/GenBank/DDBJ databases">
        <title>Whole genome shotgun sequence of Catellatospora bangladeshensis NBRC 107357.</title>
        <authorList>
            <person name="Komaki H."/>
            <person name="Tamura T."/>
        </authorList>
    </citation>
    <scope>NUCLEOTIDE SEQUENCE [LARGE SCALE GENOMIC DNA]</scope>
    <source>
        <strain evidence="1 2">NBRC 107357</strain>
    </source>
</reference>
<evidence type="ECO:0000313" key="1">
    <source>
        <dbReference type="EMBL" id="GIF81526.1"/>
    </source>
</evidence>
<proteinExistence type="predicted"/>
<comment type="caution">
    <text evidence="1">The sequence shown here is derived from an EMBL/GenBank/DDBJ whole genome shotgun (WGS) entry which is preliminary data.</text>
</comment>
<dbReference type="Pfam" id="PF03995">
    <property type="entry name" value="Inhibitor_I36"/>
    <property type="match status" value="1"/>
</dbReference>
<gene>
    <name evidence="1" type="ORF">Cba03nite_28750</name>
</gene>
<dbReference type="AlphaFoldDB" id="A0A8J3JIY9"/>
<dbReference type="EMBL" id="BONF01000014">
    <property type="protein sequence ID" value="GIF81526.1"/>
    <property type="molecule type" value="Genomic_DNA"/>
</dbReference>
<evidence type="ECO:0000313" key="2">
    <source>
        <dbReference type="Proteomes" id="UP000601223"/>
    </source>
</evidence>
<keyword evidence="2" id="KW-1185">Reference proteome</keyword>
<evidence type="ECO:0008006" key="3">
    <source>
        <dbReference type="Google" id="ProtNLM"/>
    </source>
</evidence>
<dbReference type="Proteomes" id="UP000601223">
    <property type="component" value="Unassembled WGS sequence"/>
</dbReference>
<protein>
    <recommendedName>
        <fullName evidence="3">Peptidase inhibitor family I36 protein</fullName>
    </recommendedName>
</protein>